<accession>A0A220Y6L1</accession>
<dbReference type="EMBL" id="CP015267">
    <property type="protein sequence ID" value="ASL13188.1"/>
    <property type="molecule type" value="Genomic_DNA"/>
</dbReference>
<protein>
    <submittedName>
        <fullName evidence="1">Uncharacterized protein</fullName>
    </submittedName>
</protein>
<evidence type="ECO:0000313" key="2">
    <source>
        <dbReference type="Proteomes" id="UP000198286"/>
    </source>
</evidence>
<organism evidence="1 2">
    <name type="scientific">Mycobacterium intracellulare subsp. chimaera</name>
    <dbReference type="NCBI Taxonomy" id="222805"/>
    <lineage>
        <taxon>Bacteria</taxon>
        <taxon>Bacillati</taxon>
        <taxon>Actinomycetota</taxon>
        <taxon>Actinomycetes</taxon>
        <taxon>Mycobacteriales</taxon>
        <taxon>Mycobacteriaceae</taxon>
        <taxon>Mycobacterium</taxon>
        <taxon>Mycobacterium avium complex (MAC)</taxon>
    </lineage>
</organism>
<proteinExistence type="predicted"/>
<gene>
    <name evidence="1" type="ORF">MYCOZU2_00732</name>
</gene>
<reference evidence="1 2" key="1">
    <citation type="journal article" date="2017" name="Lancet Infect. Dis.">
        <title>Global outbreak of severe Mycobacterium chimaera disease after cardiac surgery: a molecular epidemiological study.</title>
        <authorList>
            <person name="van Ingen J."/>
            <person name="Kohl T."/>
            <person name="Kranzer K."/>
            <person name="Hasse B."/>
            <person name="Keller P."/>
            <person name="Szafranska A."/>
            <person name="Hillemann D."/>
            <person name="Chand M."/>
            <person name="Schreiber P."/>
            <person name="Sommerstein R."/>
            <person name="Berger C."/>
            <person name="Genoni M."/>
            <person name="Ruegg C."/>
            <person name="Troillet N."/>
            <person name="Widmer A.F."/>
            <person name="Becker S.L."/>
            <person name="Herrmann M."/>
            <person name="Eckmanns T."/>
            <person name="Haller S."/>
            <person name="Hoeller C."/>
            <person name="Debast S.B."/>
            <person name="Wolfhagen M.J."/>
            <person name="Hopman J."/>
            <person name="Kluytmans J."/>
            <person name="Langelaar M."/>
            <person name="Notermans D.W."/>
            <person name="ten Oever J."/>
            <person name="van den Barselaar P."/>
            <person name="Vonk A.B.A."/>
            <person name="Vos M.C."/>
            <person name="Ahmed N."/>
            <person name="Brown T."/>
            <person name="Crook D."/>
            <person name="Lamagni T."/>
            <person name="Phin N."/>
            <person name="Smith E.G."/>
            <person name="Zambon M."/>
            <person name="Serr A."/>
            <person name="Goetting T."/>
            <person name="Ebner W."/>
            <person name="Thuermer A."/>
            <person name="Utpatel C."/>
            <person name="Sproer C."/>
            <person name="Bunk B."/>
            <person name="Nubel U."/>
            <person name="Bloemberg G."/>
            <person name="Bottger E."/>
            <person name="Niemann S."/>
            <person name="Wagner D."/>
            <person name="Sax H."/>
        </authorList>
    </citation>
    <scope>NUCLEOTIDE SEQUENCE [LARGE SCALE GENOMIC DNA]</scope>
    <source>
        <strain evidence="1 2">ZUERICH-2</strain>
    </source>
</reference>
<dbReference type="Proteomes" id="UP000198286">
    <property type="component" value="Chromosome"/>
</dbReference>
<name>A0A220Y6L1_MYCIT</name>
<dbReference type="AlphaFoldDB" id="A0A220Y6L1"/>
<evidence type="ECO:0000313" key="1">
    <source>
        <dbReference type="EMBL" id="ASL13188.1"/>
    </source>
</evidence>
<sequence length="64" mass="7249">MRWRRLEYAAMKGHGELQRHTRDRSNVVSNFRFGYSEVVLGTGEALLVVVLFEGEAFSGADNFA</sequence>